<feature type="non-terminal residue" evidence="1">
    <location>
        <position position="1"/>
    </location>
</feature>
<protein>
    <recommendedName>
        <fullName evidence="4">HAT C-terminal dimerisation domain-containing protein</fullName>
    </recommendedName>
</protein>
<accession>R7U6I2</accession>
<evidence type="ECO:0000313" key="1">
    <source>
        <dbReference type="EMBL" id="ELU01935.1"/>
    </source>
</evidence>
<dbReference type="AlphaFoldDB" id="R7U6I2"/>
<dbReference type="EMBL" id="AMQN01009085">
    <property type="status" value="NOT_ANNOTATED_CDS"/>
    <property type="molecule type" value="Genomic_DNA"/>
</dbReference>
<reference evidence="2" key="3">
    <citation type="submission" date="2015-06" db="UniProtKB">
        <authorList>
            <consortium name="EnsemblMetazoa"/>
        </authorList>
    </citation>
    <scope>IDENTIFICATION</scope>
</reference>
<dbReference type="Proteomes" id="UP000014760">
    <property type="component" value="Unassembled WGS sequence"/>
</dbReference>
<evidence type="ECO:0008006" key="4">
    <source>
        <dbReference type="Google" id="ProtNLM"/>
    </source>
</evidence>
<sequence>KFKCEDSAAFWCSLSEVHPKMSEIALRYLLLFTSTYKCETVFSTLVTSKPNSEIVWSFKTT</sequence>
<reference evidence="1 3" key="2">
    <citation type="journal article" date="2013" name="Nature">
        <title>Insights into bilaterian evolution from three spiralian genomes.</title>
        <authorList>
            <person name="Simakov O."/>
            <person name="Marletaz F."/>
            <person name="Cho S.J."/>
            <person name="Edsinger-Gonzales E."/>
            <person name="Havlak P."/>
            <person name="Hellsten U."/>
            <person name="Kuo D.H."/>
            <person name="Larsson T."/>
            <person name="Lv J."/>
            <person name="Arendt D."/>
            <person name="Savage R."/>
            <person name="Osoegawa K."/>
            <person name="de Jong P."/>
            <person name="Grimwood J."/>
            <person name="Chapman J.A."/>
            <person name="Shapiro H."/>
            <person name="Aerts A."/>
            <person name="Otillar R.P."/>
            <person name="Terry A.Y."/>
            <person name="Boore J.L."/>
            <person name="Grigoriev I.V."/>
            <person name="Lindberg D.R."/>
            <person name="Seaver E.C."/>
            <person name="Weisblat D.A."/>
            <person name="Putnam N.H."/>
            <person name="Rokhsar D.S."/>
        </authorList>
    </citation>
    <scope>NUCLEOTIDE SEQUENCE</scope>
    <source>
        <strain evidence="1 3">I ESC-2004</strain>
    </source>
</reference>
<dbReference type="EnsemblMetazoa" id="CapteT122578">
    <property type="protein sequence ID" value="CapteP122578"/>
    <property type="gene ID" value="CapteG122578"/>
</dbReference>
<dbReference type="HOGENOM" id="CLU_2929331_0_0_1"/>
<dbReference type="EMBL" id="KB304553">
    <property type="protein sequence ID" value="ELU01935.1"/>
    <property type="molecule type" value="Genomic_DNA"/>
</dbReference>
<proteinExistence type="predicted"/>
<dbReference type="OrthoDB" id="6611180at2759"/>
<name>R7U6I2_CAPTE</name>
<organism evidence="1">
    <name type="scientific">Capitella teleta</name>
    <name type="common">Polychaete worm</name>
    <dbReference type="NCBI Taxonomy" id="283909"/>
    <lineage>
        <taxon>Eukaryota</taxon>
        <taxon>Metazoa</taxon>
        <taxon>Spiralia</taxon>
        <taxon>Lophotrochozoa</taxon>
        <taxon>Annelida</taxon>
        <taxon>Polychaeta</taxon>
        <taxon>Sedentaria</taxon>
        <taxon>Scolecida</taxon>
        <taxon>Capitellidae</taxon>
        <taxon>Capitella</taxon>
    </lineage>
</organism>
<evidence type="ECO:0000313" key="3">
    <source>
        <dbReference type="Proteomes" id="UP000014760"/>
    </source>
</evidence>
<reference evidence="3" key="1">
    <citation type="submission" date="2012-12" db="EMBL/GenBank/DDBJ databases">
        <authorList>
            <person name="Hellsten U."/>
            <person name="Grimwood J."/>
            <person name="Chapman J.A."/>
            <person name="Shapiro H."/>
            <person name="Aerts A."/>
            <person name="Otillar R.P."/>
            <person name="Terry A.Y."/>
            <person name="Boore J.L."/>
            <person name="Simakov O."/>
            <person name="Marletaz F."/>
            <person name="Cho S.-J."/>
            <person name="Edsinger-Gonzales E."/>
            <person name="Havlak P."/>
            <person name="Kuo D.-H."/>
            <person name="Larsson T."/>
            <person name="Lv J."/>
            <person name="Arendt D."/>
            <person name="Savage R."/>
            <person name="Osoegawa K."/>
            <person name="de Jong P."/>
            <person name="Lindberg D.R."/>
            <person name="Seaver E.C."/>
            <person name="Weisblat D.A."/>
            <person name="Putnam N.H."/>
            <person name="Grigoriev I.V."/>
            <person name="Rokhsar D.S."/>
        </authorList>
    </citation>
    <scope>NUCLEOTIDE SEQUENCE</scope>
    <source>
        <strain evidence="3">I ESC-2004</strain>
    </source>
</reference>
<keyword evidence="3" id="KW-1185">Reference proteome</keyword>
<evidence type="ECO:0000313" key="2">
    <source>
        <dbReference type="EnsemblMetazoa" id="CapteP122578"/>
    </source>
</evidence>
<gene>
    <name evidence="1" type="ORF">CAPTEDRAFT_122578</name>
</gene>